<dbReference type="Proteomes" id="UP000586827">
    <property type="component" value="Unassembled WGS sequence"/>
</dbReference>
<proteinExistence type="inferred from homology"/>
<reference evidence="5 6" key="1">
    <citation type="submission" date="2020-05" db="EMBL/GenBank/DDBJ databases">
        <title>MicrobeNet Type strains.</title>
        <authorList>
            <person name="Nicholson A.C."/>
        </authorList>
    </citation>
    <scope>NUCLEOTIDE SEQUENCE [LARGE SCALE GENOMIC DNA]</scope>
    <source>
        <strain evidence="5 6">JCM 3224</strain>
    </source>
</reference>
<dbReference type="RefSeq" id="WP_067522276.1">
    <property type="nucleotide sequence ID" value="NZ_JABELX010000011.1"/>
</dbReference>
<evidence type="ECO:0000259" key="4">
    <source>
        <dbReference type="Pfam" id="PF00975"/>
    </source>
</evidence>
<dbReference type="AlphaFoldDB" id="A0A849CB88"/>
<dbReference type="Pfam" id="PF00975">
    <property type="entry name" value="Thioesterase"/>
    <property type="match status" value="1"/>
</dbReference>
<dbReference type="Gene3D" id="3.40.50.1820">
    <property type="entry name" value="alpha/beta hydrolase"/>
    <property type="match status" value="1"/>
</dbReference>
<sequence>MENASWLRRLSAASEGDAHTLICFPHAGGSAISFGPLARTLGPQFLVLGVQYPGRQDRRHEPLLGSVADLVEGVLPELRELIPQTAGYSLFGHSMGAAVAFETCRRLEQDQATPTSTLFVSGRISPARTGSSSVHLYSDQELIRHLVDFGGTPAALLEDPEFRSIILSVTRSDYRAIETYACSLDASVECPLVALVGDSDPATSRTDLRAWKMHTTGPFTETSFPGGHFYIDANSRGVAELIRAHSARTLSN</sequence>
<gene>
    <name evidence="5" type="ORF">HLB23_27695</name>
</gene>
<dbReference type="PANTHER" id="PTHR11487">
    <property type="entry name" value="THIOESTERASE"/>
    <property type="match status" value="1"/>
</dbReference>
<dbReference type="GO" id="GO:0008610">
    <property type="term" value="P:lipid biosynthetic process"/>
    <property type="evidence" value="ECO:0007669"/>
    <property type="project" value="TreeGrafter"/>
</dbReference>
<dbReference type="InterPro" id="IPR029058">
    <property type="entry name" value="AB_hydrolase_fold"/>
</dbReference>
<evidence type="ECO:0000313" key="5">
    <source>
        <dbReference type="EMBL" id="NNH73590.1"/>
    </source>
</evidence>
<dbReference type="SUPFAM" id="SSF53474">
    <property type="entry name" value="alpha/beta-Hydrolases"/>
    <property type="match status" value="1"/>
</dbReference>
<name>A0A849CB88_9NOCA</name>
<feature type="domain" description="Thioesterase" evidence="4">
    <location>
        <begin position="20"/>
        <end position="244"/>
    </location>
</feature>
<keyword evidence="6" id="KW-1185">Reference proteome</keyword>
<comment type="caution">
    <text evidence="5">The sequence shown here is derived from an EMBL/GenBank/DDBJ whole genome shotgun (WGS) entry which is preliminary data.</text>
</comment>
<comment type="similarity">
    <text evidence="1">Belongs to the thioesterase family.</text>
</comment>
<accession>A0A849CB88</accession>
<dbReference type="PANTHER" id="PTHR11487:SF0">
    <property type="entry name" value="S-ACYL FATTY ACID SYNTHASE THIOESTERASE, MEDIUM CHAIN"/>
    <property type="match status" value="1"/>
</dbReference>
<evidence type="ECO:0000256" key="3">
    <source>
        <dbReference type="ARBA" id="ARBA00024293"/>
    </source>
</evidence>
<evidence type="ECO:0000256" key="1">
    <source>
        <dbReference type="ARBA" id="ARBA00007169"/>
    </source>
</evidence>
<protein>
    <recommendedName>
        <fullName evidence="2">Thioesterase TesA</fullName>
    </recommendedName>
</protein>
<dbReference type="InterPro" id="IPR012223">
    <property type="entry name" value="TEII"/>
</dbReference>
<organism evidence="5 6">
    <name type="scientific">Nocardia uniformis</name>
    <dbReference type="NCBI Taxonomy" id="53432"/>
    <lineage>
        <taxon>Bacteria</taxon>
        <taxon>Bacillati</taxon>
        <taxon>Actinomycetota</taxon>
        <taxon>Actinomycetes</taxon>
        <taxon>Mycobacteriales</taxon>
        <taxon>Nocardiaceae</taxon>
        <taxon>Nocardia</taxon>
    </lineage>
</organism>
<dbReference type="EMBL" id="JABELX010000011">
    <property type="protein sequence ID" value="NNH73590.1"/>
    <property type="molecule type" value="Genomic_DNA"/>
</dbReference>
<evidence type="ECO:0000256" key="2">
    <source>
        <dbReference type="ARBA" id="ARBA00015007"/>
    </source>
</evidence>
<dbReference type="InterPro" id="IPR001031">
    <property type="entry name" value="Thioesterase"/>
</dbReference>
<comment type="catalytic activity">
    <reaction evidence="3">
        <text>a fatty acyl-CoA + H2O = a fatty acid + CoA + H(+)</text>
        <dbReference type="Rhea" id="RHEA:16781"/>
        <dbReference type="ChEBI" id="CHEBI:15377"/>
        <dbReference type="ChEBI" id="CHEBI:15378"/>
        <dbReference type="ChEBI" id="CHEBI:28868"/>
        <dbReference type="ChEBI" id="CHEBI:57287"/>
        <dbReference type="ChEBI" id="CHEBI:77636"/>
    </reaction>
</comment>
<evidence type="ECO:0000313" key="6">
    <source>
        <dbReference type="Proteomes" id="UP000586827"/>
    </source>
</evidence>